<gene>
    <name evidence="12" type="ORF">M9Y10_038343</name>
</gene>
<feature type="compositionally biased region" description="Polar residues" evidence="9">
    <location>
        <begin position="556"/>
        <end position="568"/>
    </location>
</feature>
<reference evidence="12 13" key="1">
    <citation type="submission" date="2024-04" db="EMBL/GenBank/DDBJ databases">
        <title>Tritrichomonas musculus Genome.</title>
        <authorList>
            <person name="Alves-Ferreira E."/>
            <person name="Grigg M."/>
            <person name="Lorenzi H."/>
            <person name="Galac M."/>
        </authorList>
    </citation>
    <scope>NUCLEOTIDE SEQUENCE [LARGE SCALE GENOMIC DNA]</scope>
    <source>
        <strain evidence="12 13">EAF2021</strain>
    </source>
</reference>
<keyword evidence="3" id="KW-0479">Metal-binding</keyword>
<dbReference type="InterPro" id="IPR004843">
    <property type="entry name" value="Calcineurin-like_PHP"/>
</dbReference>
<sequence>MQEDYNSILDFIEKQLVCSMVDYATKRRRLKLPLIPPKIFSSLINDVTNIFTMEPPMLELSGDFVIVGCLYGHVINLLQILSKYGSPARQKYLFLGNLVGYGEFSIEVVLIVYLMKALYPNNIFVIRGDSEFGKNCISNGFKNEIDMKYDKCNLFPLFMKSFSMLPYTAVINRKAFCVSGGIGKSITDLESVKNIKRPVIAITDQTIMELLVSDPTDVLPMFLPASRGEGNLFGAEACSRFLKETELTILIRGRQVVTDGFEYKLNNKLISLCSAAGLEKENKSGVVLFGPISNSGENFDCLPQIRRTEINYIASISDEKWEIQKTSSISDSPSNLLTSEYYSKNSGLRLSTLAIGTANINPNANRKSLRNGNTLKAQSAGLQGLRMGQQRPKITNPSSKMIATKQILRSMSLIDDDRRHRHFFSTRIMPPAKPGEIFPTASPKALIHVRSGLYDYPEPIGDEDDIILGYRNYSTIKIVPKKQSRERSALNASRPSAFLSAPYTPNRSRSNVSTSFVDGLPSELRLAREHAASRYNSLSGLSNISQMAAQRKQNEMPRSSFYSPSGLF</sequence>
<organism evidence="12 13">
    <name type="scientific">Tritrichomonas musculus</name>
    <dbReference type="NCBI Taxonomy" id="1915356"/>
    <lineage>
        <taxon>Eukaryota</taxon>
        <taxon>Metamonada</taxon>
        <taxon>Parabasalia</taxon>
        <taxon>Tritrichomonadida</taxon>
        <taxon>Tritrichomonadidae</taxon>
        <taxon>Tritrichomonas</taxon>
    </lineage>
</organism>
<dbReference type="Gene3D" id="3.60.21.10">
    <property type="match status" value="1"/>
</dbReference>
<dbReference type="PANTHER" id="PTHR11668">
    <property type="entry name" value="SERINE/THREONINE PROTEIN PHOSPHATASE"/>
    <property type="match status" value="1"/>
</dbReference>
<keyword evidence="5" id="KW-0904">Protein phosphatase</keyword>
<evidence type="ECO:0000313" key="13">
    <source>
        <dbReference type="Proteomes" id="UP001470230"/>
    </source>
</evidence>
<evidence type="ECO:0000256" key="7">
    <source>
        <dbReference type="ARBA" id="ARBA00047761"/>
    </source>
</evidence>
<dbReference type="PRINTS" id="PR00114">
    <property type="entry name" value="STPHPHTASE"/>
</dbReference>
<evidence type="ECO:0000256" key="1">
    <source>
        <dbReference type="ARBA" id="ARBA00001936"/>
    </source>
</evidence>
<dbReference type="Proteomes" id="UP001470230">
    <property type="component" value="Unassembled WGS sequence"/>
</dbReference>
<dbReference type="PANTHER" id="PTHR11668:SF300">
    <property type="entry name" value="SERINE_THREONINE-PROTEIN PHOSPHATASE"/>
    <property type="match status" value="1"/>
</dbReference>
<evidence type="ECO:0000256" key="3">
    <source>
        <dbReference type="ARBA" id="ARBA00022723"/>
    </source>
</evidence>
<evidence type="ECO:0000259" key="11">
    <source>
        <dbReference type="SMART" id="SM00156"/>
    </source>
</evidence>
<evidence type="ECO:0000256" key="2">
    <source>
        <dbReference type="ARBA" id="ARBA00013081"/>
    </source>
</evidence>
<comment type="cofactor">
    <cofactor evidence="1">
        <name>Mn(2+)</name>
        <dbReference type="ChEBI" id="CHEBI:29035"/>
    </cofactor>
</comment>
<comment type="catalytic activity">
    <reaction evidence="8">
        <text>O-phospho-L-threonyl-[protein] + H2O = L-threonyl-[protein] + phosphate</text>
        <dbReference type="Rhea" id="RHEA:47004"/>
        <dbReference type="Rhea" id="RHEA-COMP:11060"/>
        <dbReference type="Rhea" id="RHEA-COMP:11605"/>
        <dbReference type="ChEBI" id="CHEBI:15377"/>
        <dbReference type="ChEBI" id="CHEBI:30013"/>
        <dbReference type="ChEBI" id="CHEBI:43474"/>
        <dbReference type="ChEBI" id="CHEBI:61977"/>
        <dbReference type="EC" id="3.1.3.16"/>
    </reaction>
</comment>
<comment type="catalytic activity">
    <reaction evidence="7">
        <text>O-phospho-L-seryl-[protein] + H2O = L-seryl-[protein] + phosphate</text>
        <dbReference type="Rhea" id="RHEA:20629"/>
        <dbReference type="Rhea" id="RHEA-COMP:9863"/>
        <dbReference type="Rhea" id="RHEA-COMP:11604"/>
        <dbReference type="ChEBI" id="CHEBI:15377"/>
        <dbReference type="ChEBI" id="CHEBI:29999"/>
        <dbReference type="ChEBI" id="CHEBI:43474"/>
        <dbReference type="ChEBI" id="CHEBI:83421"/>
        <dbReference type="EC" id="3.1.3.16"/>
    </reaction>
</comment>
<evidence type="ECO:0000256" key="8">
    <source>
        <dbReference type="ARBA" id="ARBA00048336"/>
    </source>
</evidence>
<dbReference type="Pfam" id="PF00149">
    <property type="entry name" value="Metallophos"/>
    <property type="match status" value="1"/>
</dbReference>
<dbReference type="CDD" id="cd00144">
    <property type="entry name" value="MPP_PPP_family"/>
    <property type="match status" value="1"/>
</dbReference>
<evidence type="ECO:0000256" key="6">
    <source>
        <dbReference type="ARBA" id="ARBA00023211"/>
    </source>
</evidence>
<dbReference type="SUPFAM" id="SSF56300">
    <property type="entry name" value="Metallo-dependent phosphatases"/>
    <property type="match status" value="1"/>
</dbReference>
<dbReference type="InterPro" id="IPR006186">
    <property type="entry name" value="Ser/Thr-sp_prot-phosphatase"/>
</dbReference>
<proteinExistence type="predicted"/>
<keyword evidence="4" id="KW-0378">Hydrolase</keyword>
<dbReference type="EMBL" id="JAPFFF010000006">
    <property type="protein sequence ID" value="KAK8887305.1"/>
    <property type="molecule type" value="Genomic_DNA"/>
</dbReference>
<dbReference type="InterPro" id="IPR029052">
    <property type="entry name" value="Metallo-depent_PP-like"/>
</dbReference>
<keyword evidence="10" id="KW-0812">Transmembrane</keyword>
<keyword evidence="10" id="KW-1133">Transmembrane helix</keyword>
<comment type="caution">
    <text evidence="12">The sequence shown here is derived from an EMBL/GenBank/DDBJ whole genome shotgun (WGS) entry which is preliminary data.</text>
</comment>
<name>A0ABR2K887_9EUKA</name>
<evidence type="ECO:0000256" key="9">
    <source>
        <dbReference type="SAM" id="MobiDB-lite"/>
    </source>
</evidence>
<keyword evidence="13" id="KW-1185">Reference proteome</keyword>
<dbReference type="EC" id="3.1.3.16" evidence="2"/>
<dbReference type="SMART" id="SM00156">
    <property type="entry name" value="PP2Ac"/>
    <property type="match status" value="1"/>
</dbReference>
<keyword evidence="10" id="KW-0472">Membrane</keyword>
<feature type="region of interest" description="Disordered" evidence="9">
    <location>
        <begin position="548"/>
        <end position="568"/>
    </location>
</feature>
<evidence type="ECO:0000256" key="4">
    <source>
        <dbReference type="ARBA" id="ARBA00022801"/>
    </source>
</evidence>
<evidence type="ECO:0000313" key="12">
    <source>
        <dbReference type="EMBL" id="KAK8887305.1"/>
    </source>
</evidence>
<evidence type="ECO:0000256" key="10">
    <source>
        <dbReference type="SAM" id="Phobius"/>
    </source>
</evidence>
<accession>A0ABR2K887</accession>
<protein>
    <recommendedName>
        <fullName evidence="2">protein-serine/threonine phosphatase</fullName>
        <ecNumber evidence="2">3.1.3.16</ecNumber>
    </recommendedName>
</protein>
<feature type="transmembrane region" description="Helical" evidence="10">
    <location>
        <begin position="64"/>
        <end position="81"/>
    </location>
</feature>
<keyword evidence="6" id="KW-0464">Manganese</keyword>
<feature type="transmembrane region" description="Helical" evidence="10">
    <location>
        <begin position="93"/>
        <end position="115"/>
    </location>
</feature>
<dbReference type="InterPro" id="IPR050341">
    <property type="entry name" value="PP1_catalytic_subunit"/>
</dbReference>
<evidence type="ECO:0000256" key="5">
    <source>
        <dbReference type="ARBA" id="ARBA00022912"/>
    </source>
</evidence>
<feature type="domain" description="Serine/threonine specific protein phosphatases" evidence="11">
    <location>
        <begin position="35"/>
        <end position="312"/>
    </location>
</feature>